<proteinExistence type="inferred from homology"/>
<evidence type="ECO:0000256" key="9">
    <source>
        <dbReference type="ARBA" id="ARBA00047995"/>
    </source>
</evidence>
<evidence type="ECO:0000256" key="5">
    <source>
        <dbReference type="ARBA" id="ARBA00022806"/>
    </source>
</evidence>
<dbReference type="Proteomes" id="UP000740883">
    <property type="component" value="Unassembled WGS sequence"/>
</dbReference>
<keyword evidence="10" id="KW-0227">DNA damage</keyword>
<keyword evidence="10" id="KW-0804">Transcription</keyword>
<gene>
    <name evidence="12" type="primary">RVB2</name>
    <name evidence="12" type="ORF">NGRA_2055</name>
</gene>
<dbReference type="GO" id="GO:0006281">
    <property type="term" value="P:DNA repair"/>
    <property type="evidence" value="ECO:0007669"/>
    <property type="project" value="UniProtKB-KW"/>
</dbReference>
<keyword evidence="3 10" id="KW-0547">Nucleotide-binding</keyword>
<dbReference type="GO" id="GO:0005634">
    <property type="term" value="C:nucleus"/>
    <property type="evidence" value="ECO:0007669"/>
    <property type="project" value="UniProtKB-SubCell"/>
</dbReference>
<keyword evidence="8 10" id="KW-0539">Nucleus</keyword>
<comment type="caution">
    <text evidence="12">The sequence shown here is derived from an EMBL/GenBank/DDBJ whole genome shotgun (WGS) entry which is preliminary data.</text>
</comment>
<keyword evidence="7 10" id="KW-0156">Chromatin regulator</keyword>
<dbReference type="SUPFAM" id="SSF52540">
    <property type="entry name" value="P-loop containing nucleoside triphosphate hydrolases"/>
    <property type="match status" value="1"/>
</dbReference>
<dbReference type="EMBL" id="SBJO01000178">
    <property type="protein sequence ID" value="KAF9762390.1"/>
    <property type="molecule type" value="Genomic_DNA"/>
</dbReference>
<dbReference type="GO" id="GO:0005524">
    <property type="term" value="F:ATP binding"/>
    <property type="evidence" value="ECO:0007669"/>
    <property type="project" value="UniProtKB-KW"/>
</dbReference>
<evidence type="ECO:0000256" key="4">
    <source>
        <dbReference type="ARBA" id="ARBA00022801"/>
    </source>
</evidence>
<dbReference type="GO" id="GO:0003678">
    <property type="term" value="F:DNA helicase activity"/>
    <property type="evidence" value="ECO:0007669"/>
    <property type="project" value="UniProtKB-EC"/>
</dbReference>
<dbReference type="SUPFAM" id="SSF50249">
    <property type="entry name" value="Nucleic acid-binding proteins"/>
    <property type="match status" value="1"/>
</dbReference>
<dbReference type="GO" id="GO:0006325">
    <property type="term" value="P:chromatin organization"/>
    <property type="evidence" value="ECO:0007669"/>
    <property type="project" value="UniProtKB-KW"/>
</dbReference>
<evidence type="ECO:0000256" key="7">
    <source>
        <dbReference type="ARBA" id="ARBA00022853"/>
    </source>
</evidence>
<dbReference type="Gene3D" id="3.40.50.300">
    <property type="entry name" value="P-loop containing nucleotide triphosphate hydrolases"/>
    <property type="match status" value="1"/>
</dbReference>
<dbReference type="Pfam" id="PF06068">
    <property type="entry name" value="TIP49"/>
    <property type="match status" value="1"/>
</dbReference>
<comment type="similarity">
    <text evidence="2 10">Belongs to the RuvB family.</text>
</comment>
<dbReference type="InterPro" id="IPR041048">
    <property type="entry name" value="RuvB-like_C"/>
</dbReference>
<organism evidence="12 13">
    <name type="scientific">Nosema granulosis</name>
    <dbReference type="NCBI Taxonomy" id="83296"/>
    <lineage>
        <taxon>Eukaryota</taxon>
        <taxon>Fungi</taxon>
        <taxon>Fungi incertae sedis</taxon>
        <taxon>Microsporidia</taxon>
        <taxon>Nosematidae</taxon>
        <taxon>Nosema</taxon>
    </lineage>
</organism>
<keyword evidence="6 10" id="KW-0067">ATP-binding</keyword>
<keyword evidence="10" id="KW-0805">Transcription regulation</keyword>
<dbReference type="Gene3D" id="1.10.8.60">
    <property type="match status" value="1"/>
</dbReference>
<accession>A0A9P6KY24</accession>
<evidence type="ECO:0000313" key="13">
    <source>
        <dbReference type="Proteomes" id="UP000740883"/>
    </source>
</evidence>
<dbReference type="InterPro" id="IPR010339">
    <property type="entry name" value="TIP49_P-loop"/>
</dbReference>
<evidence type="ECO:0000256" key="6">
    <source>
        <dbReference type="ARBA" id="ARBA00022840"/>
    </source>
</evidence>
<keyword evidence="13" id="KW-1185">Reference proteome</keyword>
<reference evidence="12 13" key="1">
    <citation type="journal article" date="2020" name="Genome Biol. Evol.">
        <title>Comparative genomics of strictly vertically transmitted, feminizing microsporidia endosymbionts of amphipod crustaceans.</title>
        <authorList>
            <person name="Cormier A."/>
            <person name="Chebbi M.A."/>
            <person name="Giraud I."/>
            <person name="Wattier R."/>
            <person name="Teixeira M."/>
            <person name="Gilbert C."/>
            <person name="Rigaud T."/>
            <person name="Cordaux R."/>
        </authorList>
    </citation>
    <scope>NUCLEOTIDE SEQUENCE [LARGE SCALE GENOMIC DNA]</scope>
    <source>
        <strain evidence="12 13">Ou3-Ou53</strain>
    </source>
</reference>
<dbReference type="Gene3D" id="2.40.50.360">
    <property type="entry name" value="RuvB-like helicase, domain II"/>
    <property type="match status" value="1"/>
</dbReference>
<keyword evidence="5 10" id="KW-0347">Helicase</keyword>
<dbReference type="InterPro" id="IPR027417">
    <property type="entry name" value="P-loop_NTPase"/>
</dbReference>
<evidence type="ECO:0000256" key="10">
    <source>
        <dbReference type="RuleBase" id="RU363048"/>
    </source>
</evidence>
<dbReference type="Pfam" id="PF17856">
    <property type="entry name" value="TIP49_C"/>
    <property type="match status" value="1"/>
</dbReference>
<evidence type="ECO:0000256" key="3">
    <source>
        <dbReference type="ARBA" id="ARBA00022741"/>
    </source>
</evidence>
<dbReference type="InterPro" id="IPR027238">
    <property type="entry name" value="RuvB-like"/>
</dbReference>
<dbReference type="OrthoDB" id="10060499at2759"/>
<evidence type="ECO:0000256" key="1">
    <source>
        <dbReference type="ARBA" id="ARBA00004123"/>
    </source>
</evidence>
<sequence length="415" mass="46228">MEIETIPLIERLGSHSHITGLGENNGEVEYNKDGVVSQIKARKALLHIKKLVQENSSGKIVILRGPSGSGKTALALGLSKSLEGHIFNSINAAEIHSLSMSKAEALQQAIRKSVGVSIKETIRIIEGEVVALSTSKISLRTVDMESTFEIGSNMKEQIDKEKVCVGDIIRIIKERGKIIKLGVGSSKNDPQLLGDIKFLPCPEGELFKVEEEIQSVSLHDLDAINNKTLGYLSLFSGDTNEISSDVRDEVNDKVKKWILEGKVELKRGVLFIDEAHMLNIEGFAFLNKVLGDAYTPTIILATNKKEATSSRSPFGIPKDFIERCLIVPTESYSEEDLRNILTNRINKEEVKLEEAALRVLVDICVSSGLRYAFNVISLCEIRRIKSRKQKVEERDIKRVCELFLDEKGIRNLLKY</sequence>
<protein>
    <recommendedName>
        <fullName evidence="10">RuvB-like helicase</fullName>
        <ecNumber evidence="10">3.6.4.12</ecNumber>
    </recommendedName>
</protein>
<dbReference type="InterPro" id="IPR003593">
    <property type="entry name" value="AAA+_ATPase"/>
</dbReference>
<feature type="domain" description="AAA+ ATPase" evidence="11">
    <location>
        <begin position="57"/>
        <end position="341"/>
    </location>
</feature>
<dbReference type="AlphaFoldDB" id="A0A9P6KY24"/>
<evidence type="ECO:0000259" key="11">
    <source>
        <dbReference type="SMART" id="SM00382"/>
    </source>
</evidence>
<keyword evidence="4 10" id="KW-0378">Hydrolase</keyword>
<comment type="catalytic activity">
    <reaction evidence="9 10">
        <text>ATP + H2O = ADP + phosphate + H(+)</text>
        <dbReference type="Rhea" id="RHEA:13065"/>
        <dbReference type="ChEBI" id="CHEBI:15377"/>
        <dbReference type="ChEBI" id="CHEBI:15378"/>
        <dbReference type="ChEBI" id="CHEBI:30616"/>
        <dbReference type="ChEBI" id="CHEBI:43474"/>
        <dbReference type="ChEBI" id="CHEBI:456216"/>
        <dbReference type="EC" id="3.6.4.12"/>
    </reaction>
</comment>
<dbReference type="EC" id="3.6.4.12" evidence="10"/>
<dbReference type="InterPro" id="IPR012340">
    <property type="entry name" value="NA-bd_OB-fold"/>
</dbReference>
<name>A0A9P6KY24_9MICR</name>
<dbReference type="InterPro" id="IPR042487">
    <property type="entry name" value="RuvBL1/2_DNA/RNA_bd_dom"/>
</dbReference>
<comment type="function">
    <text evidence="10">DNA helicase participates in several chromatin remodeling complexes, including the SWR1 and the INO80 complexes.</text>
</comment>
<evidence type="ECO:0000256" key="8">
    <source>
        <dbReference type="ARBA" id="ARBA00023242"/>
    </source>
</evidence>
<dbReference type="GO" id="GO:0016787">
    <property type="term" value="F:hydrolase activity"/>
    <property type="evidence" value="ECO:0007669"/>
    <property type="project" value="UniProtKB-KW"/>
</dbReference>
<dbReference type="PANTHER" id="PTHR11093">
    <property type="entry name" value="RUVB-RELATED REPTIN AND PONTIN"/>
    <property type="match status" value="1"/>
</dbReference>
<dbReference type="SMART" id="SM00382">
    <property type="entry name" value="AAA"/>
    <property type="match status" value="1"/>
</dbReference>
<keyword evidence="10" id="KW-0234">DNA repair</keyword>
<evidence type="ECO:0000313" key="12">
    <source>
        <dbReference type="EMBL" id="KAF9762390.1"/>
    </source>
</evidence>
<comment type="subcellular location">
    <subcellularLocation>
        <location evidence="1 10">Nucleus</location>
    </subcellularLocation>
</comment>
<evidence type="ECO:0000256" key="2">
    <source>
        <dbReference type="ARBA" id="ARBA00007519"/>
    </source>
</evidence>